<accession>A0AAD4BIP0</accession>
<dbReference type="Proteomes" id="UP001194468">
    <property type="component" value="Unassembled WGS sequence"/>
</dbReference>
<gene>
    <name evidence="1" type="ORF">L210DRAFT_946497</name>
</gene>
<organism evidence="1 2">
    <name type="scientific">Boletus edulis BED1</name>
    <dbReference type="NCBI Taxonomy" id="1328754"/>
    <lineage>
        <taxon>Eukaryota</taxon>
        <taxon>Fungi</taxon>
        <taxon>Dikarya</taxon>
        <taxon>Basidiomycota</taxon>
        <taxon>Agaricomycotina</taxon>
        <taxon>Agaricomycetes</taxon>
        <taxon>Agaricomycetidae</taxon>
        <taxon>Boletales</taxon>
        <taxon>Boletineae</taxon>
        <taxon>Boletaceae</taxon>
        <taxon>Boletoideae</taxon>
        <taxon>Boletus</taxon>
    </lineage>
</organism>
<name>A0AAD4BIP0_BOLED</name>
<reference evidence="1" key="1">
    <citation type="submission" date="2019-10" db="EMBL/GenBank/DDBJ databases">
        <authorList>
            <consortium name="DOE Joint Genome Institute"/>
            <person name="Kuo A."/>
            <person name="Miyauchi S."/>
            <person name="Kiss E."/>
            <person name="Drula E."/>
            <person name="Kohler A."/>
            <person name="Sanchez-Garcia M."/>
            <person name="Andreopoulos B."/>
            <person name="Barry K.W."/>
            <person name="Bonito G."/>
            <person name="Buee M."/>
            <person name="Carver A."/>
            <person name="Chen C."/>
            <person name="Cichocki N."/>
            <person name="Clum A."/>
            <person name="Culley D."/>
            <person name="Crous P.W."/>
            <person name="Fauchery L."/>
            <person name="Girlanda M."/>
            <person name="Hayes R."/>
            <person name="Keri Z."/>
            <person name="LaButti K."/>
            <person name="Lipzen A."/>
            <person name="Lombard V."/>
            <person name="Magnuson J."/>
            <person name="Maillard F."/>
            <person name="Morin E."/>
            <person name="Murat C."/>
            <person name="Nolan M."/>
            <person name="Ohm R."/>
            <person name="Pangilinan J."/>
            <person name="Pereira M."/>
            <person name="Perotto S."/>
            <person name="Peter M."/>
            <person name="Riley R."/>
            <person name="Sitrit Y."/>
            <person name="Stielow B."/>
            <person name="Szollosi G."/>
            <person name="Zifcakova L."/>
            <person name="Stursova M."/>
            <person name="Spatafora J.W."/>
            <person name="Tedersoo L."/>
            <person name="Vaario L.-M."/>
            <person name="Yamada A."/>
            <person name="Yan M."/>
            <person name="Wang P."/>
            <person name="Xu J."/>
            <person name="Bruns T."/>
            <person name="Baldrian P."/>
            <person name="Vilgalys R."/>
            <person name="Henrissat B."/>
            <person name="Grigoriev I.V."/>
            <person name="Hibbett D."/>
            <person name="Nagy L.G."/>
            <person name="Martin F.M."/>
        </authorList>
    </citation>
    <scope>NUCLEOTIDE SEQUENCE</scope>
    <source>
        <strain evidence="1">BED1</strain>
    </source>
</reference>
<evidence type="ECO:0000313" key="2">
    <source>
        <dbReference type="Proteomes" id="UP001194468"/>
    </source>
</evidence>
<evidence type="ECO:0000313" key="1">
    <source>
        <dbReference type="EMBL" id="KAF8431441.1"/>
    </source>
</evidence>
<comment type="caution">
    <text evidence="1">The sequence shown here is derived from an EMBL/GenBank/DDBJ whole genome shotgun (WGS) entry which is preliminary data.</text>
</comment>
<proteinExistence type="predicted"/>
<sequence>MRSAILAPTSTPCPHGCQSGTVSSLCQWTHHKRTHTTYPAVVLASLSRLKPYYAITLRVRVSRGEPGGLRRSIAISDAYYNWIETGNSRWKALCNR</sequence>
<dbReference type="EMBL" id="WHUW01000050">
    <property type="protein sequence ID" value="KAF8431441.1"/>
    <property type="molecule type" value="Genomic_DNA"/>
</dbReference>
<protein>
    <submittedName>
        <fullName evidence="1">Uncharacterized protein</fullName>
    </submittedName>
</protein>
<reference evidence="1" key="2">
    <citation type="journal article" date="2020" name="Nat. Commun.">
        <title>Large-scale genome sequencing of mycorrhizal fungi provides insights into the early evolution of symbiotic traits.</title>
        <authorList>
            <person name="Miyauchi S."/>
            <person name="Kiss E."/>
            <person name="Kuo A."/>
            <person name="Drula E."/>
            <person name="Kohler A."/>
            <person name="Sanchez-Garcia M."/>
            <person name="Morin E."/>
            <person name="Andreopoulos B."/>
            <person name="Barry K.W."/>
            <person name="Bonito G."/>
            <person name="Buee M."/>
            <person name="Carver A."/>
            <person name="Chen C."/>
            <person name="Cichocki N."/>
            <person name="Clum A."/>
            <person name="Culley D."/>
            <person name="Crous P.W."/>
            <person name="Fauchery L."/>
            <person name="Girlanda M."/>
            <person name="Hayes R.D."/>
            <person name="Keri Z."/>
            <person name="LaButti K."/>
            <person name="Lipzen A."/>
            <person name="Lombard V."/>
            <person name="Magnuson J."/>
            <person name="Maillard F."/>
            <person name="Murat C."/>
            <person name="Nolan M."/>
            <person name="Ohm R.A."/>
            <person name="Pangilinan J."/>
            <person name="Pereira M.F."/>
            <person name="Perotto S."/>
            <person name="Peter M."/>
            <person name="Pfister S."/>
            <person name="Riley R."/>
            <person name="Sitrit Y."/>
            <person name="Stielow J.B."/>
            <person name="Szollosi G."/>
            <person name="Zifcakova L."/>
            <person name="Stursova M."/>
            <person name="Spatafora J.W."/>
            <person name="Tedersoo L."/>
            <person name="Vaario L.M."/>
            <person name="Yamada A."/>
            <person name="Yan M."/>
            <person name="Wang P."/>
            <person name="Xu J."/>
            <person name="Bruns T."/>
            <person name="Baldrian P."/>
            <person name="Vilgalys R."/>
            <person name="Dunand C."/>
            <person name="Henrissat B."/>
            <person name="Grigoriev I.V."/>
            <person name="Hibbett D."/>
            <person name="Nagy L.G."/>
            <person name="Martin F.M."/>
        </authorList>
    </citation>
    <scope>NUCLEOTIDE SEQUENCE</scope>
    <source>
        <strain evidence="1">BED1</strain>
    </source>
</reference>
<keyword evidence="2" id="KW-1185">Reference proteome</keyword>
<dbReference type="AlphaFoldDB" id="A0AAD4BIP0"/>